<keyword evidence="2" id="KW-0963">Cytoplasm</keyword>
<evidence type="ECO:0000256" key="3">
    <source>
        <dbReference type="ARBA" id="ARBA00022723"/>
    </source>
</evidence>
<evidence type="ECO:0000313" key="9">
    <source>
        <dbReference type="EMBL" id="CUA71426.1"/>
    </source>
</evidence>
<dbReference type="Proteomes" id="UP000044841">
    <property type="component" value="Unassembled WGS sequence"/>
</dbReference>
<evidence type="ECO:0000256" key="1">
    <source>
        <dbReference type="ARBA" id="ARBA00004496"/>
    </source>
</evidence>
<evidence type="ECO:0000256" key="6">
    <source>
        <dbReference type="ARBA" id="ARBA00022859"/>
    </source>
</evidence>
<organism evidence="9 10">
    <name type="scientific">Rhizoctonia solani</name>
    <dbReference type="NCBI Taxonomy" id="456999"/>
    <lineage>
        <taxon>Eukaryota</taxon>
        <taxon>Fungi</taxon>
        <taxon>Dikarya</taxon>
        <taxon>Basidiomycota</taxon>
        <taxon>Agaricomycotina</taxon>
        <taxon>Agaricomycetes</taxon>
        <taxon>Cantharellales</taxon>
        <taxon>Ceratobasidiaceae</taxon>
        <taxon>Rhizoctonia</taxon>
    </lineage>
</organism>
<keyword evidence="3" id="KW-0479">Metal-binding</keyword>
<keyword evidence="5" id="KW-0862">Zinc</keyword>
<proteinExistence type="predicted"/>
<dbReference type="AlphaFoldDB" id="A0A0K6FYU6"/>
<feature type="domain" description="RZ-type" evidence="8">
    <location>
        <begin position="526"/>
        <end position="584"/>
    </location>
</feature>
<evidence type="ECO:0000259" key="8">
    <source>
        <dbReference type="PROSITE" id="PS51981"/>
    </source>
</evidence>
<name>A0A0K6FYU6_9AGAM</name>
<dbReference type="PROSITE" id="PS51981">
    <property type="entry name" value="ZF_RZ"/>
    <property type="match status" value="1"/>
</dbReference>
<evidence type="ECO:0000256" key="5">
    <source>
        <dbReference type="ARBA" id="ARBA00022833"/>
    </source>
</evidence>
<dbReference type="GO" id="GO:0002376">
    <property type="term" value="P:immune system process"/>
    <property type="evidence" value="ECO:0007669"/>
    <property type="project" value="UniProtKB-KW"/>
</dbReference>
<feature type="compositionally biased region" description="Polar residues" evidence="7">
    <location>
        <begin position="1"/>
        <end position="17"/>
    </location>
</feature>
<feature type="region of interest" description="Disordered" evidence="7">
    <location>
        <begin position="1"/>
        <end position="22"/>
    </location>
</feature>
<evidence type="ECO:0000256" key="4">
    <source>
        <dbReference type="ARBA" id="ARBA00022771"/>
    </source>
</evidence>
<dbReference type="GO" id="GO:0008270">
    <property type="term" value="F:zinc ion binding"/>
    <property type="evidence" value="ECO:0007669"/>
    <property type="project" value="UniProtKB-KW"/>
</dbReference>
<accession>A0A0K6FYU6</accession>
<keyword evidence="6" id="KW-0391">Immunity</keyword>
<gene>
    <name evidence="9" type="ORF">RSOLAG22IIIB_09534</name>
</gene>
<dbReference type="InterPro" id="IPR046439">
    <property type="entry name" value="ZF_RZ_dom"/>
</dbReference>
<evidence type="ECO:0000313" key="10">
    <source>
        <dbReference type="Proteomes" id="UP000044841"/>
    </source>
</evidence>
<keyword evidence="10" id="KW-1185">Reference proteome</keyword>
<sequence>MATSALESVKENANNPVVTRPADGNVRQYANHAKSLVYGRVPMGNVRLLAERHAHDYPVMRNVQKHSIADILVHQFVASHELHSGNTEGNVTLDSMTITLPCRHVFTVKALDSITRVHDFYDRDSRGRWSNLTLPNASNVCIRPVCPHCGGEIDSLRYGRILKYFNHSVLQHNISRSLSERLSQAENMLSGIHNNIEETIMDTVCSFGTRGIPAPSDAVRQKSLQQIDAAVEAEKDQPTSLHLAQNLSKFHGFPPRHTKAWRKAMEGVTEPYLVAYNVTRECDPSVKGYNALFARFYHDELNRSGGTSAPTIDPTQQRLQQLASEAAHIRIGHPRPRASERFVVEAFWISIEIMMLLGLSVSRACEITQQQPADDANTICWENVAEFLLLRASKDAEKALDLARISESHTTIVKCQLLVLQTQYELAAHKCLTAGRNGRLLNPEYRQEYLSICNRGIEQIQNLRVSVPRDYQGSVQPGAMRSTTVMRAEWTREYFSDPSKKTLEAWVNLYHLVHDEIPGRRQEETAAKRLWRPVVQKAAASNRKWHTQHFYRCAKGHPYTRGECAVAFGKLWCPDCGEMVGDQV</sequence>
<dbReference type="EMBL" id="CYGV01001235">
    <property type="protein sequence ID" value="CUA71426.1"/>
    <property type="molecule type" value="Genomic_DNA"/>
</dbReference>
<comment type="subcellular location">
    <subcellularLocation>
        <location evidence="1">Cytoplasm</location>
    </subcellularLocation>
</comment>
<reference evidence="9 10" key="1">
    <citation type="submission" date="2015-07" db="EMBL/GenBank/DDBJ databases">
        <authorList>
            <person name="Noorani M."/>
        </authorList>
    </citation>
    <scope>NUCLEOTIDE SEQUENCE [LARGE SCALE GENOMIC DNA]</scope>
    <source>
        <strain evidence="9">BBA 69670</strain>
    </source>
</reference>
<dbReference type="Pfam" id="PF20173">
    <property type="entry name" value="ZnF_RZ-type"/>
    <property type="match status" value="1"/>
</dbReference>
<keyword evidence="4" id="KW-0863">Zinc-finger</keyword>
<dbReference type="GO" id="GO:0005737">
    <property type="term" value="C:cytoplasm"/>
    <property type="evidence" value="ECO:0007669"/>
    <property type="project" value="UniProtKB-SubCell"/>
</dbReference>
<evidence type="ECO:0000256" key="2">
    <source>
        <dbReference type="ARBA" id="ARBA00022490"/>
    </source>
</evidence>
<evidence type="ECO:0000256" key="7">
    <source>
        <dbReference type="SAM" id="MobiDB-lite"/>
    </source>
</evidence>
<protein>
    <recommendedName>
        <fullName evidence="8">RZ-type domain-containing protein</fullName>
    </recommendedName>
</protein>